<sequence>MVIVYSVESWFGLYTPQFGLYLDAIRDTYEALVIYSFYQLLIHALGGYEQVQLYLENISIHVQSHVWPMNYCCKPWTFGSENTFASDRGNFLNNCSFGILQYCFIQPICALATFVMQICDVYDEGTFQYDVGYPYIAIIRSVSQTWAIYCLALFYMALKRQPHDSEGYQQFMQLKPVQKFLCVKGVVFFTYWQSVLIAGVVWLGMYMHDVFFLFISLFHCILYIIFFSKKKKKKKKKGWIRSTDEWTEDTIAVGLQDFIICIEMCFAAIAHVVAFAITDFQQCEYAPLLAPHRVMFDVANMGDLVGDARETLRGKTPEML</sequence>
<evidence type="ECO:0000256" key="4">
    <source>
        <dbReference type="ARBA" id="ARBA00023136"/>
    </source>
</evidence>
<dbReference type="InterPro" id="IPR005178">
    <property type="entry name" value="Ostalpha/TMEM184C"/>
</dbReference>
<comment type="subcellular location">
    <subcellularLocation>
        <location evidence="1">Membrane</location>
        <topology evidence="1">Multi-pass membrane protein</topology>
    </subcellularLocation>
</comment>
<evidence type="ECO:0000256" key="3">
    <source>
        <dbReference type="ARBA" id="ARBA00022989"/>
    </source>
</evidence>
<evidence type="ECO:0000256" key="2">
    <source>
        <dbReference type="ARBA" id="ARBA00022692"/>
    </source>
</evidence>
<evidence type="ECO:0000256" key="1">
    <source>
        <dbReference type="ARBA" id="ARBA00004141"/>
    </source>
</evidence>
<keyword evidence="4 5" id="KW-0472">Membrane</keyword>
<reference evidence="6 7" key="1">
    <citation type="journal article" date="2013" name="Curr. Biol.">
        <title>The Genome of the Foraminiferan Reticulomyxa filosa.</title>
        <authorList>
            <person name="Glockner G."/>
            <person name="Hulsmann N."/>
            <person name="Schleicher M."/>
            <person name="Noegel A.A."/>
            <person name="Eichinger L."/>
            <person name="Gallinger C."/>
            <person name="Pawlowski J."/>
            <person name="Sierra R."/>
            <person name="Euteneuer U."/>
            <person name="Pillet L."/>
            <person name="Moustafa A."/>
            <person name="Platzer M."/>
            <person name="Groth M."/>
            <person name="Szafranski K."/>
            <person name="Schliwa M."/>
        </authorList>
    </citation>
    <scope>NUCLEOTIDE SEQUENCE [LARGE SCALE GENOMIC DNA]</scope>
</reference>
<evidence type="ECO:0000313" key="7">
    <source>
        <dbReference type="Proteomes" id="UP000023152"/>
    </source>
</evidence>
<gene>
    <name evidence="6" type="ORF">RFI_15234</name>
</gene>
<dbReference type="SMART" id="SM01417">
    <property type="entry name" value="Solute_trans_a"/>
    <property type="match status" value="1"/>
</dbReference>
<evidence type="ECO:0000256" key="5">
    <source>
        <dbReference type="SAM" id="Phobius"/>
    </source>
</evidence>
<accession>X6N7G7</accession>
<feature type="transmembrane region" description="Helical" evidence="5">
    <location>
        <begin position="138"/>
        <end position="158"/>
    </location>
</feature>
<evidence type="ECO:0000313" key="6">
    <source>
        <dbReference type="EMBL" id="ETO21966.1"/>
    </source>
</evidence>
<feature type="transmembrane region" description="Helical" evidence="5">
    <location>
        <begin position="97"/>
        <end position="118"/>
    </location>
</feature>
<organism evidence="6 7">
    <name type="scientific">Reticulomyxa filosa</name>
    <dbReference type="NCBI Taxonomy" id="46433"/>
    <lineage>
        <taxon>Eukaryota</taxon>
        <taxon>Sar</taxon>
        <taxon>Rhizaria</taxon>
        <taxon>Retaria</taxon>
        <taxon>Foraminifera</taxon>
        <taxon>Monothalamids</taxon>
        <taxon>Reticulomyxidae</taxon>
        <taxon>Reticulomyxa</taxon>
    </lineage>
</organism>
<dbReference type="GO" id="GO:0016020">
    <property type="term" value="C:membrane"/>
    <property type="evidence" value="ECO:0007669"/>
    <property type="project" value="UniProtKB-SubCell"/>
</dbReference>
<dbReference type="AlphaFoldDB" id="X6N7G7"/>
<feature type="transmembrane region" description="Helical" evidence="5">
    <location>
        <begin position="210"/>
        <end position="227"/>
    </location>
</feature>
<name>X6N7G7_RETFI</name>
<feature type="transmembrane region" description="Helical" evidence="5">
    <location>
        <begin position="179"/>
        <end position="204"/>
    </location>
</feature>
<proteinExistence type="predicted"/>
<keyword evidence="7" id="KW-1185">Reference proteome</keyword>
<dbReference type="PANTHER" id="PTHR23423">
    <property type="entry name" value="ORGANIC SOLUTE TRANSPORTER-RELATED"/>
    <property type="match status" value="1"/>
</dbReference>
<protein>
    <recommendedName>
        <fullName evidence="8">Transmembrane protein</fullName>
    </recommendedName>
</protein>
<dbReference type="OrthoDB" id="5348404at2759"/>
<dbReference type="OMA" id="HASIWIQ"/>
<keyword evidence="2 5" id="KW-0812">Transmembrane</keyword>
<dbReference type="EMBL" id="ASPP01011150">
    <property type="protein sequence ID" value="ETO21966.1"/>
    <property type="molecule type" value="Genomic_DNA"/>
</dbReference>
<dbReference type="Pfam" id="PF03619">
    <property type="entry name" value="Solute_trans_a"/>
    <property type="match status" value="2"/>
</dbReference>
<keyword evidence="3 5" id="KW-1133">Transmembrane helix</keyword>
<evidence type="ECO:0008006" key="8">
    <source>
        <dbReference type="Google" id="ProtNLM"/>
    </source>
</evidence>
<dbReference type="Proteomes" id="UP000023152">
    <property type="component" value="Unassembled WGS sequence"/>
</dbReference>
<comment type="caution">
    <text evidence="6">The sequence shown here is derived from an EMBL/GenBank/DDBJ whole genome shotgun (WGS) entry which is preliminary data.</text>
</comment>